<evidence type="ECO:0000259" key="4">
    <source>
        <dbReference type="Pfam" id="PF09084"/>
    </source>
</evidence>
<dbReference type="Proteomes" id="UP000295733">
    <property type="component" value="Unassembled WGS sequence"/>
</dbReference>
<comment type="caution">
    <text evidence="5">The sequence shown here is derived from an EMBL/GenBank/DDBJ whole genome shotgun (WGS) entry which is preliminary data.</text>
</comment>
<dbReference type="GO" id="GO:0042918">
    <property type="term" value="P:alkanesulfonate transmembrane transport"/>
    <property type="evidence" value="ECO:0007669"/>
    <property type="project" value="TreeGrafter"/>
</dbReference>
<protein>
    <submittedName>
        <fullName evidence="5">ABC-type nitrate/sulfonate/bicarbonate transport system substrate-binding protein</fullName>
    </submittedName>
</protein>
<keyword evidence="3" id="KW-0732">Signal</keyword>
<comment type="similarity">
    <text evidence="2">Belongs to the bacterial solute-binding protein SsuA/TauA family.</text>
</comment>
<dbReference type="AlphaFoldDB" id="A0A4R2NP09"/>
<organism evidence="5 6">
    <name type="scientific">Rhodovulum adriaticum</name>
    <name type="common">Rhodopseudomonas adriatica</name>
    <dbReference type="NCBI Taxonomy" id="35804"/>
    <lineage>
        <taxon>Bacteria</taxon>
        <taxon>Pseudomonadati</taxon>
        <taxon>Pseudomonadota</taxon>
        <taxon>Alphaproteobacteria</taxon>
        <taxon>Rhodobacterales</taxon>
        <taxon>Paracoccaceae</taxon>
        <taxon>Rhodovulum</taxon>
    </lineage>
</organism>
<feature type="domain" description="SsuA/THI5-like" evidence="4">
    <location>
        <begin position="128"/>
        <end position="277"/>
    </location>
</feature>
<evidence type="ECO:0000313" key="6">
    <source>
        <dbReference type="Proteomes" id="UP000295733"/>
    </source>
</evidence>
<dbReference type="GO" id="GO:0042597">
    <property type="term" value="C:periplasmic space"/>
    <property type="evidence" value="ECO:0007669"/>
    <property type="project" value="UniProtKB-SubCell"/>
</dbReference>
<comment type="subcellular location">
    <subcellularLocation>
        <location evidence="1">Periplasm</location>
    </subcellularLocation>
</comment>
<proteinExistence type="inferred from homology"/>
<dbReference type="Pfam" id="PF09084">
    <property type="entry name" value="NMT1"/>
    <property type="match status" value="1"/>
</dbReference>
<accession>A0A4R2NP09</accession>
<sequence length="350" mass="38363">MARAHIFAMTTDRGRWTTARRAILAGAVFAALVLGGTQAKPLGSPHPPLPLRVALVPYAGDVHNIVADALHLHKGSWPSPIIFYTTRPRGGVAALAEGRAKLATMPLMTFVESALQQQHDAVPDAERLVVVARLSYISGLDIVVADRAQGVETYADIVLHPIGLMPGSVAEPLLDFILDSRDLGDAQPTVVPMPPGEMAAALRQERIATAIIWSPFLDRIVASDPDRFHVLPSDDYFSEALLLVSQERYLNRDRAQIRAYLEGLLAAEDLLYTNPEEVVTAIAEDQGVSEAAVMRNIERSSLALQVENFPPYLYQPITRWSCNRYETLECVIPSGAFRASDILKEITRPD</sequence>
<dbReference type="OrthoDB" id="6788250at2"/>
<dbReference type="EMBL" id="SLXL01000004">
    <property type="protein sequence ID" value="TCP23058.1"/>
    <property type="molecule type" value="Genomic_DNA"/>
</dbReference>
<reference evidence="5 6" key="1">
    <citation type="submission" date="2019-03" db="EMBL/GenBank/DDBJ databases">
        <title>Genomic Encyclopedia of Type Strains, Phase IV (KMG-IV): sequencing the most valuable type-strain genomes for metagenomic binning, comparative biology and taxonomic classification.</title>
        <authorList>
            <person name="Goeker M."/>
        </authorList>
    </citation>
    <scope>NUCLEOTIDE SEQUENCE [LARGE SCALE GENOMIC DNA]</scope>
    <source>
        <strain evidence="5 6">DSM 2781</strain>
    </source>
</reference>
<dbReference type="InterPro" id="IPR015168">
    <property type="entry name" value="SsuA/THI5"/>
</dbReference>
<evidence type="ECO:0000256" key="1">
    <source>
        <dbReference type="ARBA" id="ARBA00004418"/>
    </source>
</evidence>
<dbReference type="PANTHER" id="PTHR30024">
    <property type="entry name" value="ALIPHATIC SULFONATES-BINDING PROTEIN-RELATED"/>
    <property type="match status" value="1"/>
</dbReference>
<keyword evidence="6" id="KW-1185">Reference proteome</keyword>
<dbReference type="SUPFAM" id="SSF53850">
    <property type="entry name" value="Periplasmic binding protein-like II"/>
    <property type="match status" value="1"/>
</dbReference>
<evidence type="ECO:0000256" key="2">
    <source>
        <dbReference type="ARBA" id="ARBA00010742"/>
    </source>
</evidence>
<gene>
    <name evidence="5" type="ORF">EV656_10426</name>
</gene>
<dbReference type="Gene3D" id="3.40.190.10">
    <property type="entry name" value="Periplasmic binding protein-like II"/>
    <property type="match status" value="2"/>
</dbReference>
<evidence type="ECO:0000256" key="3">
    <source>
        <dbReference type="ARBA" id="ARBA00022729"/>
    </source>
</evidence>
<name>A0A4R2NP09_RHOAD</name>
<dbReference type="PANTHER" id="PTHR30024:SF47">
    <property type="entry name" value="TAURINE-BINDING PERIPLASMIC PROTEIN"/>
    <property type="match status" value="1"/>
</dbReference>
<evidence type="ECO:0000313" key="5">
    <source>
        <dbReference type="EMBL" id="TCP23058.1"/>
    </source>
</evidence>